<keyword evidence="4" id="KW-1185">Reference proteome</keyword>
<sequence length="140" mass="14791">MLNTHIYSAFGDRRIGSLARTDMKSFVATLKGSLAPSTVGTVFAVLRALMQAAVDDGVVPANPCLRVPLPRVEARVVEPLPTQSVLALADAITPRYRLAVWLGFGLGLREGEALGLTEARVVSSGASASSSRRRRALSSS</sequence>
<dbReference type="EMBL" id="JACHJB010000002">
    <property type="protein sequence ID" value="MBB6349352.1"/>
    <property type="molecule type" value="Genomic_DNA"/>
</dbReference>
<dbReference type="InterPro" id="IPR010998">
    <property type="entry name" value="Integrase_recombinase_N"/>
</dbReference>
<dbReference type="AlphaFoldDB" id="A0A7X0EYP0"/>
<dbReference type="InterPro" id="IPR013762">
    <property type="entry name" value="Integrase-like_cat_sf"/>
</dbReference>
<dbReference type="SUPFAM" id="SSF56349">
    <property type="entry name" value="DNA breaking-rejoining enzymes"/>
    <property type="match status" value="1"/>
</dbReference>
<dbReference type="Gene3D" id="1.10.443.10">
    <property type="entry name" value="Intergrase catalytic core"/>
    <property type="match status" value="1"/>
</dbReference>
<evidence type="ECO:0000256" key="1">
    <source>
        <dbReference type="ARBA" id="ARBA00023125"/>
    </source>
</evidence>
<dbReference type="RefSeq" id="WP_185086934.1">
    <property type="nucleotide sequence ID" value="NZ_JACHJB010000002.1"/>
</dbReference>
<name>A0A7X0EYP0_9ACTN</name>
<reference evidence="3 4" key="1">
    <citation type="submission" date="2020-08" db="EMBL/GenBank/DDBJ databases">
        <title>Sequencing the genomes of 1000 actinobacteria strains.</title>
        <authorList>
            <person name="Klenk H.-P."/>
        </authorList>
    </citation>
    <scope>NUCLEOTIDE SEQUENCE [LARGE SCALE GENOMIC DNA]</scope>
    <source>
        <strain evidence="3 4">DSM 45913</strain>
    </source>
</reference>
<dbReference type="GO" id="GO:0003677">
    <property type="term" value="F:DNA binding"/>
    <property type="evidence" value="ECO:0007669"/>
    <property type="project" value="UniProtKB-KW"/>
</dbReference>
<protein>
    <submittedName>
        <fullName evidence="3">Integrase</fullName>
    </submittedName>
</protein>
<evidence type="ECO:0000256" key="2">
    <source>
        <dbReference type="ARBA" id="ARBA00023172"/>
    </source>
</evidence>
<dbReference type="Proteomes" id="UP000583800">
    <property type="component" value="Unassembled WGS sequence"/>
</dbReference>
<dbReference type="GO" id="GO:0006310">
    <property type="term" value="P:DNA recombination"/>
    <property type="evidence" value="ECO:0007669"/>
    <property type="project" value="UniProtKB-KW"/>
</dbReference>
<dbReference type="InterPro" id="IPR011010">
    <property type="entry name" value="DNA_brk_join_enz"/>
</dbReference>
<comment type="caution">
    <text evidence="3">The sequence shown here is derived from an EMBL/GenBank/DDBJ whole genome shotgun (WGS) entry which is preliminary data.</text>
</comment>
<evidence type="ECO:0000313" key="3">
    <source>
        <dbReference type="EMBL" id="MBB6349352.1"/>
    </source>
</evidence>
<keyword evidence="2" id="KW-0233">DNA recombination</keyword>
<dbReference type="Gene3D" id="1.10.150.130">
    <property type="match status" value="1"/>
</dbReference>
<keyword evidence="1" id="KW-0238">DNA-binding</keyword>
<proteinExistence type="predicted"/>
<evidence type="ECO:0000313" key="4">
    <source>
        <dbReference type="Proteomes" id="UP000583800"/>
    </source>
</evidence>
<dbReference type="GO" id="GO:0015074">
    <property type="term" value="P:DNA integration"/>
    <property type="evidence" value="ECO:0007669"/>
    <property type="project" value="InterPro"/>
</dbReference>
<accession>A0A7X0EYP0</accession>
<gene>
    <name evidence="3" type="ORF">FHU36_005897</name>
</gene>
<organism evidence="3 4">
    <name type="scientific">Nonomuraea muscovyensis</name>
    <dbReference type="NCBI Taxonomy" id="1124761"/>
    <lineage>
        <taxon>Bacteria</taxon>
        <taxon>Bacillati</taxon>
        <taxon>Actinomycetota</taxon>
        <taxon>Actinomycetes</taxon>
        <taxon>Streptosporangiales</taxon>
        <taxon>Streptosporangiaceae</taxon>
        <taxon>Nonomuraea</taxon>
    </lineage>
</organism>